<dbReference type="RefSeq" id="WP_059176706.1">
    <property type="nucleotide sequence ID" value="NZ_BCNO01000002.1"/>
</dbReference>
<evidence type="ECO:0000313" key="3">
    <source>
        <dbReference type="Proteomes" id="UP000054976"/>
    </source>
</evidence>
<dbReference type="Gene3D" id="3.40.1190.20">
    <property type="match status" value="1"/>
</dbReference>
<dbReference type="InterPro" id="IPR000631">
    <property type="entry name" value="CARKD"/>
</dbReference>
<feature type="domain" description="YjeF C-terminal" evidence="1">
    <location>
        <begin position="114"/>
        <end position="265"/>
    </location>
</feature>
<dbReference type="Pfam" id="PF01256">
    <property type="entry name" value="Carb_kinase"/>
    <property type="match status" value="1"/>
</dbReference>
<dbReference type="GO" id="GO:0016836">
    <property type="term" value="F:hydro-lyase activity"/>
    <property type="evidence" value="ECO:0007669"/>
    <property type="project" value="InterPro"/>
</dbReference>
<proteinExistence type="predicted"/>
<evidence type="ECO:0000259" key="1">
    <source>
        <dbReference type="Pfam" id="PF01256"/>
    </source>
</evidence>
<dbReference type="OrthoDB" id="5470480at2"/>
<dbReference type="STRING" id="86166.TAGGR_2148"/>
<keyword evidence="3" id="KW-1185">Reference proteome</keyword>
<accession>A0A0U9HQH8</accession>
<dbReference type="InterPro" id="IPR029056">
    <property type="entry name" value="Ribokinase-like"/>
</dbReference>
<organism evidence="2 3">
    <name type="scientific">Thermodesulfovibrio aggregans</name>
    <dbReference type="NCBI Taxonomy" id="86166"/>
    <lineage>
        <taxon>Bacteria</taxon>
        <taxon>Pseudomonadati</taxon>
        <taxon>Nitrospirota</taxon>
        <taxon>Thermodesulfovibrionia</taxon>
        <taxon>Thermodesulfovibrionales</taxon>
        <taxon>Thermodesulfovibrionaceae</taxon>
        <taxon>Thermodesulfovibrio</taxon>
    </lineage>
</organism>
<keyword evidence="2" id="KW-0418">Kinase</keyword>
<reference evidence="3" key="1">
    <citation type="submission" date="2016-01" db="EMBL/GenBank/DDBJ databases">
        <title>Draft genome sequence of Thermodesulfovibrio aggregans strain TGE-P1.</title>
        <authorList>
            <person name="Sekiguchi Y."/>
            <person name="Ohashi A."/>
            <person name="Matsuura N."/>
            <person name="Tourlousse M.D."/>
        </authorList>
    </citation>
    <scope>NUCLEOTIDE SEQUENCE [LARGE SCALE GENOMIC DNA]</scope>
    <source>
        <strain evidence="3">TGE-P1</strain>
    </source>
</reference>
<dbReference type="SUPFAM" id="SSF53613">
    <property type="entry name" value="Ribokinase-like"/>
    <property type="match status" value="1"/>
</dbReference>
<keyword evidence="2" id="KW-0808">Transferase</keyword>
<protein>
    <submittedName>
        <fullName evidence="2">Carbohydrate kinase</fullName>
    </submittedName>
</protein>
<comment type="caution">
    <text evidence="2">The sequence shown here is derived from an EMBL/GenBank/DDBJ whole genome shotgun (WGS) entry which is preliminary data.</text>
</comment>
<dbReference type="Proteomes" id="UP000054976">
    <property type="component" value="Unassembled WGS sequence"/>
</dbReference>
<gene>
    <name evidence="2" type="ORF">TAGGR_2148</name>
</gene>
<evidence type="ECO:0000313" key="2">
    <source>
        <dbReference type="EMBL" id="GAQ95259.1"/>
    </source>
</evidence>
<dbReference type="EMBL" id="BCNO01000002">
    <property type="protein sequence ID" value="GAQ95259.1"/>
    <property type="molecule type" value="Genomic_DNA"/>
</dbReference>
<sequence>MLAIIGTVPEEDFPITSDRVHLDGNYLILNNRKIPINRGTPALIASACKIFEILGKDMPYVYLVGDTGKGYGSKKLYEYFAQDVKNQTFDTLTFHYLMPDADWCNKILLSIDELNRRPFLIADAGFMYAAKMSGNAKYFDLFTPDPGELAFLADEEAPHPFYTRGFLLQDESKVEELIKRAYKHENAAKYLLVKGRRDYIAKDGKILDIVSEPCIEALEPIGGTGDSLTGIVSALIDSGYETERACSLAAKINRVAGKLSKPEPSTQIWEIIKFIPDAFGLLV</sequence>
<name>A0A0U9HQH8_9BACT</name>
<dbReference type="GO" id="GO:0016301">
    <property type="term" value="F:kinase activity"/>
    <property type="evidence" value="ECO:0007669"/>
    <property type="project" value="UniProtKB-KW"/>
</dbReference>
<dbReference type="AlphaFoldDB" id="A0A0U9HQH8"/>